<proteinExistence type="predicted"/>
<evidence type="ECO:0000313" key="1">
    <source>
        <dbReference type="EMBL" id="KAJ1204188.1"/>
    </source>
</evidence>
<gene>
    <name evidence="1" type="ORF">NDU88_007969</name>
</gene>
<accession>A0AAV7VV04</accession>
<name>A0AAV7VV04_PLEWA</name>
<sequence length="265" mass="30042">MYVFGTFFYVDFVCIDNVGIGYLECGVPLCSCGCADCFGTNGTEEDLASFRDADYNIALAHLDQNTHKHQDWFNDNAEDIQKLLDEKREAFRSLQQDTTSISKKVAYNSIKGKVHTKLREMQDSWLSRKAYGTQKYADNNNSKCFYLALKTIYRPRSSGTSPLLRVDGSTLLTNKNTILKGWAEHFNNVLSSHSSIDAEAIDCMVQVAINTSLAELKRSQRLRKILSFSPMLKQPGSDSLPDEIYMAEGPVLLQKLTKFFQTMWH</sequence>
<dbReference type="Proteomes" id="UP001066276">
    <property type="component" value="Chromosome 2_1"/>
</dbReference>
<reference evidence="1" key="1">
    <citation type="journal article" date="2022" name="bioRxiv">
        <title>Sequencing and chromosome-scale assembly of the giantPleurodeles waltlgenome.</title>
        <authorList>
            <person name="Brown T."/>
            <person name="Elewa A."/>
            <person name="Iarovenko S."/>
            <person name="Subramanian E."/>
            <person name="Araus A.J."/>
            <person name="Petzold A."/>
            <person name="Susuki M."/>
            <person name="Suzuki K.-i.T."/>
            <person name="Hayashi T."/>
            <person name="Toyoda A."/>
            <person name="Oliveira C."/>
            <person name="Osipova E."/>
            <person name="Leigh N.D."/>
            <person name="Simon A."/>
            <person name="Yun M.H."/>
        </authorList>
    </citation>
    <scope>NUCLEOTIDE SEQUENCE</scope>
    <source>
        <strain evidence="1">20211129_DDA</strain>
        <tissue evidence="1">Liver</tissue>
    </source>
</reference>
<dbReference type="AlphaFoldDB" id="A0AAV7VV04"/>
<comment type="caution">
    <text evidence="1">The sequence shown here is derived from an EMBL/GenBank/DDBJ whole genome shotgun (WGS) entry which is preliminary data.</text>
</comment>
<dbReference type="EMBL" id="JANPWB010000003">
    <property type="protein sequence ID" value="KAJ1204188.1"/>
    <property type="molecule type" value="Genomic_DNA"/>
</dbReference>
<keyword evidence="2" id="KW-1185">Reference proteome</keyword>
<protein>
    <submittedName>
        <fullName evidence="1">Uncharacterized protein</fullName>
    </submittedName>
</protein>
<evidence type="ECO:0000313" key="2">
    <source>
        <dbReference type="Proteomes" id="UP001066276"/>
    </source>
</evidence>
<organism evidence="1 2">
    <name type="scientific">Pleurodeles waltl</name>
    <name type="common">Iberian ribbed newt</name>
    <dbReference type="NCBI Taxonomy" id="8319"/>
    <lineage>
        <taxon>Eukaryota</taxon>
        <taxon>Metazoa</taxon>
        <taxon>Chordata</taxon>
        <taxon>Craniata</taxon>
        <taxon>Vertebrata</taxon>
        <taxon>Euteleostomi</taxon>
        <taxon>Amphibia</taxon>
        <taxon>Batrachia</taxon>
        <taxon>Caudata</taxon>
        <taxon>Salamandroidea</taxon>
        <taxon>Salamandridae</taxon>
        <taxon>Pleurodelinae</taxon>
        <taxon>Pleurodeles</taxon>
    </lineage>
</organism>